<evidence type="ECO:0000256" key="1">
    <source>
        <dbReference type="SAM" id="MobiDB-lite"/>
    </source>
</evidence>
<reference evidence="2" key="1">
    <citation type="submission" date="2021-03" db="EMBL/GenBank/DDBJ databases">
        <authorList>
            <person name="Tagirdzhanova G."/>
        </authorList>
    </citation>
    <scope>NUCLEOTIDE SEQUENCE</scope>
</reference>
<feature type="compositionally biased region" description="Polar residues" evidence="1">
    <location>
        <begin position="29"/>
        <end position="54"/>
    </location>
</feature>
<dbReference type="Proteomes" id="UP000664534">
    <property type="component" value="Unassembled WGS sequence"/>
</dbReference>
<evidence type="ECO:0000313" key="2">
    <source>
        <dbReference type="EMBL" id="CAF9933363.1"/>
    </source>
</evidence>
<accession>A0A8H3FYK1</accession>
<feature type="region of interest" description="Disordered" evidence="1">
    <location>
        <begin position="26"/>
        <end position="61"/>
    </location>
</feature>
<dbReference type="EMBL" id="CAJPDT010000070">
    <property type="protein sequence ID" value="CAF9933363.1"/>
    <property type="molecule type" value="Genomic_DNA"/>
</dbReference>
<proteinExistence type="predicted"/>
<name>A0A8H3FYK1_9LECA</name>
<evidence type="ECO:0000313" key="3">
    <source>
        <dbReference type="Proteomes" id="UP000664534"/>
    </source>
</evidence>
<gene>
    <name evidence="2" type="ORF">IMSHALPRED_009327</name>
</gene>
<dbReference type="OrthoDB" id="4120939at2759"/>
<protein>
    <submittedName>
        <fullName evidence="2">Uncharacterized protein</fullName>
    </submittedName>
</protein>
<organism evidence="2 3">
    <name type="scientific">Imshaugia aleurites</name>
    <dbReference type="NCBI Taxonomy" id="172621"/>
    <lineage>
        <taxon>Eukaryota</taxon>
        <taxon>Fungi</taxon>
        <taxon>Dikarya</taxon>
        <taxon>Ascomycota</taxon>
        <taxon>Pezizomycotina</taxon>
        <taxon>Lecanoromycetes</taxon>
        <taxon>OSLEUM clade</taxon>
        <taxon>Lecanoromycetidae</taxon>
        <taxon>Lecanorales</taxon>
        <taxon>Lecanorineae</taxon>
        <taxon>Parmeliaceae</taxon>
        <taxon>Imshaugia</taxon>
    </lineage>
</organism>
<dbReference type="AlphaFoldDB" id="A0A8H3FYK1"/>
<feature type="region of interest" description="Disordered" evidence="1">
    <location>
        <begin position="94"/>
        <end position="126"/>
    </location>
</feature>
<keyword evidence="3" id="KW-1185">Reference proteome</keyword>
<comment type="caution">
    <text evidence="2">The sequence shown here is derived from an EMBL/GenBank/DDBJ whole genome shotgun (WGS) entry which is preliminary data.</text>
</comment>
<sequence>MGLIKTAMMTGGGIYAVNRLAKTAETRHSNSQYRDQLQYQPSSQARSLLDSGSPSEHAPPGYWYSAEHDAYYAMPRSTSGDKANDGMFLSQRGYEDQGALNERAVTPPPYVSRRGERAQGAAASSVRGDLAGQAMSFLMSAANGRK</sequence>